<evidence type="ECO:0000313" key="1">
    <source>
        <dbReference type="EMBL" id="BAU77397.1"/>
    </source>
</evidence>
<dbReference type="SUPFAM" id="SSF54523">
    <property type="entry name" value="Pili subunits"/>
    <property type="match status" value="1"/>
</dbReference>
<dbReference type="OrthoDB" id="6877797at2"/>
<evidence type="ECO:0000313" key="2">
    <source>
        <dbReference type="Proteomes" id="UP000218554"/>
    </source>
</evidence>
<proteinExistence type="predicted"/>
<organism evidence="1 2">
    <name type="scientific">Metapseudomonas furukawaii</name>
    <name type="common">Pseudomonas furukawaii</name>
    <dbReference type="NCBI Taxonomy" id="1149133"/>
    <lineage>
        <taxon>Bacteria</taxon>
        <taxon>Pseudomonadati</taxon>
        <taxon>Pseudomonadota</taxon>
        <taxon>Gammaproteobacteria</taxon>
        <taxon>Pseudomonadales</taxon>
        <taxon>Pseudomonadaceae</taxon>
        <taxon>Metapseudomonas</taxon>
    </lineage>
</organism>
<accession>A0A143SZ12</accession>
<dbReference type="RefSeq" id="WP_003449713.1">
    <property type="nucleotide sequence ID" value="NZ_AJMR01000081.1"/>
</dbReference>
<dbReference type="eggNOG" id="ENOG5030XG6">
    <property type="taxonomic scope" value="Bacteria"/>
</dbReference>
<keyword evidence="1" id="KW-0614">Plasmid</keyword>
<gene>
    <name evidence="1" type="ORF">KF707C_p80</name>
</gene>
<keyword evidence="2" id="KW-1185">Reference proteome</keyword>
<dbReference type="InterPro" id="IPR014911">
    <property type="entry name" value="PilS_N"/>
</dbReference>
<name>L8MEX7_METFU</name>
<protein>
    <submittedName>
        <fullName evidence="1">Type IV pilin protein</fullName>
    </submittedName>
</protein>
<accession>L8MEX7</accession>
<dbReference type="Gene3D" id="3.30.1690.10">
    <property type="entry name" value="TcpA-like pilin"/>
    <property type="match status" value="1"/>
</dbReference>
<dbReference type="InterPro" id="IPR045584">
    <property type="entry name" value="Pilin-like"/>
</dbReference>
<dbReference type="AlphaFoldDB" id="L8MEX7"/>
<sequence>MYKLSSIKTQFSRKQRGFGALEVMIGLMIGTLVLIGAVVWYQKLSNSSNNGDELENLSSLITSVRHLKTSSGYGANGTNLVPILNNAGGIPDNMGFNAGVPLNAWGGNVTIVSTGLGFTVTYAGLPAENCIFLATKGASSSTMTTRINGGAAITGEVTAAAANTGCNAATNTLAWTAR</sequence>
<dbReference type="Pfam" id="PF08805">
    <property type="entry name" value="PilS"/>
    <property type="match status" value="1"/>
</dbReference>
<dbReference type="Proteomes" id="UP000218554">
    <property type="component" value="Plasmid pKF707"/>
</dbReference>
<geneLocation type="plasmid" evidence="1 2">
    <name>pKF707</name>
</geneLocation>
<dbReference type="EMBL" id="AP014863">
    <property type="protein sequence ID" value="BAU77397.1"/>
    <property type="molecule type" value="Genomic_DNA"/>
</dbReference>
<dbReference type="KEGG" id="pfuw:KF707C_p80"/>
<reference evidence="1 2" key="1">
    <citation type="journal article" date="2018" name="Int. J. Syst. Evol. Microbiol.">
        <title>Pseudomonas furukawaii sp. nov., a polychlorinated biphenyl-degrading bacterium isolated from biphenyl-contaminated soil in Japan.</title>
        <authorList>
            <person name="Kimura N."/>
            <person name="Watanabe T."/>
            <person name="Suenaga H."/>
            <person name="Fujihara H."/>
            <person name="Futagami T."/>
            <person name="Goto M."/>
            <person name="Hanada S."/>
            <person name="Hirose J."/>
        </authorList>
    </citation>
    <scope>NUCLEOTIDE SEQUENCE [LARGE SCALE GENOMIC DNA]</scope>
    <source>
        <strain evidence="2">DSM 10086 / NBRC 110670 / KF707</strain>
    </source>
</reference>